<reference evidence="1" key="1">
    <citation type="journal article" date="2014" name="Int. J. Syst. Evol. Microbiol.">
        <title>Complete genome sequence of Corynebacterium casei LMG S-19264T (=DSM 44701T), isolated from a smear-ripened cheese.</title>
        <authorList>
            <consortium name="US DOE Joint Genome Institute (JGI-PGF)"/>
            <person name="Walter F."/>
            <person name="Albersmeier A."/>
            <person name="Kalinowski J."/>
            <person name="Ruckert C."/>
        </authorList>
    </citation>
    <scope>NUCLEOTIDE SEQUENCE</scope>
    <source>
        <strain evidence="1">CGMCC 1.15178</strain>
    </source>
</reference>
<gene>
    <name evidence="1" type="ORF">GCM10010911_39930</name>
</gene>
<sequence>MQYLISSGVGERDIYRMYDYNEIWTIGRFINRVKYYTKRELGKNFSRMPIEVEWGRQ</sequence>
<keyword evidence="2" id="KW-1185">Reference proteome</keyword>
<proteinExistence type="predicted"/>
<reference evidence="1" key="2">
    <citation type="submission" date="2020-09" db="EMBL/GenBank/DDBJ databases">
        <authorList>
            <person name="Sun Q."/>
            <person name="Zhou Y."/>
        </authorList>
    </citation>
    <scope>NUCLEOTIDE SEQUENCE</scope>
    <source>
        <strain evidence="1">CGMCC 1.15178</strain>
    </source>
</reference>
<comment type="caution">
    <text evidence="1">The sequence shown here is derived from an EMBL/GenBank/DDBJ whole genome shotgun (WGS) entry which is preliminary data.</text>
</comment>
<dbReference type="EMBL" id="BMHP01000003">
    <property type="protein sequence ID" value="GGD77950.1"/>
    <property type="molecule type" value="Genomic_DNA"/>
</dbReference>
<evidence type="ECO:0000313" key="1">
    <source>
        <dbReference type="EMBL" id="GGD77950.1"/>
    </source>
</evidence>
<evidence type="ECO:0000313" key="2">
    <source>
        <dbReference type="Proteomes" id="UP000612456"/>
    </source>
</evidence>
<protein>
    <submittedName>
        <fullName evidence="1">Uncharacterized protein</fullName>
    </submittedName>
</protein>
<accession>A0A916Z5S7</accession>
<dbReference type="AlphaFoldDB" id="A0A916Z5S7"/>
<dbReference type="Proteomes" id="UP000612456">
    <property type="component" value="Unassembled WGS sequence"/>
</dbReference>
<name>A0A916Z5S7_9BACL</name>
<organism evidence="1 2">
    <name type="scientific">Paenibacillus nasutitermitis</name>
    <dbReference type="NCBI Taxonomy" id="1652958"/>
    <lineage>
        <taxon>Bacteria</taxon>
        <taxon>Bacillati</taxon>
        <taxon>Bacillota</taxon>
        <taxon>Bacilli</taxon>
        <taxon>Bacillales</taxon>
        <taxon>Paenibacillaceae</taxon>
        <taxon>Paenibacillus</taxon>
    </lineage>
</organism>